<keyword evidence="1" id="KW-0732">Signal</keyword>
<name>A0A8B7PBQ8_HYAAZ</name>
<dbReference type="GeneID" id="108679335"/>
<dbReference type="Proteomes" id="UP000694843">
    <property type="component" value="Unplaced"/>
</dbReference>
<proteinExistence type="predicted"/>
<evidence type="ECO:0000313" key="2">
    <source>
        <dbReference type="Proteomes" id="UP000694843"/>
    </source>
</evidence>
<feature type="signal peptide" evidence="1">
    <location>
        <begin position="1"/>
        <end position="19"/>
    </location>
</feature>
<reference evidence="3" key="1">
    <citation type="submission" date="2025-08" db="UniProtKB">
        <authorList>
            <consortium name="RefSeq"/>
        </authorList>
    </citation>
    <scope>IDENTIFICATION</scope>
    <source>
        <tissue evidence="3">Whole organism</tissue>
    </source>
</reference>
<protein>
    <submittedName>
        <fullName evidence="3">Uncharacterized protein LOC108679335</fullName>
    </submittedName>
</protein>
<feature type="chain" id="PRO_5037793631" evidence="1">
    <location>
        <begin position="20"/>
        <end position="135"/>
    </location>
</feature>
<sequence length="135" mass="15129">MQFWCLYMLIFWFLRENDAVINSRLWYTEKADPAYVAAGDKIEFATTSMARCAAVSSAATGADLVCYDGVTCVIITAADLNGIRGRVSNWKCFLAGSRCRSPFYEYLEFGYLNFVTNNLVNFTTARKSCPLGSHL</sequence>
<gene>
    <name evidence="3" type="primary">LOC108679335</name>
</gene>
<dbReference type="KEGG" id="hazt:108679335"/>
<evidence type="ECO:0000256" key="1">
    <source>
        <dbReference type="SAM" id="SignalP"/>
    </source>
</evidence>
<evidence type="ECO:0000313" key="3">
    <source>
        <dbReference type="RefSeq" id="XP_018023430.2"/>
    </source>
</evidence>
<dbReference type="AlphaFoldDB" id="A0A8B7PBQ8"/>
<accession>A0A8B7PBQ8</accession>
<dbReference type="RefSeq" id="XP_018023430.2">
    <property type="nucleotide sequence ID" value="XM_018167941.2"/>
</dbReference>
<organism evidence="2 3">
    <name type="scientific">Hyalella azteca</name>
    <name type="common">Amphipod</name>
    <dbReference type="NCBI Taxonomy" id="294128"/>
    <lineage>
        <taxon>Eukaryota</taxon>
        <taxon>Metazoa</taxon>
        <taxon>Ecdysozoa</taxon>
        <taxon>Arthropoda</taxon>
        <taxon>Crustacea</taxon>
        <taxon>Multicrustacea</taxon>
        <taxon>Malacostraca</taxon>
        <taxon>Eumalacostraca</taxon>
        <taxon>Peracarida</taxon>
        <taxon>Amphipoda</taxon>
        <taxon>Senticaudata</taxon>
        <taxon>Talitrida</taxon>
        <taxon>Talitroidea</taxon>
        <taxon>Hyalellidae</taxon>
        <taxon>Hyalella</taxon>
    </lineage>
</organism>
<keyword evidence="2" id="KW-1185">Reference proteome</keyword>